<proteinExistence type="predicted"/>
<organism evidence="1 2">
    <name type="scientific">Pseudozyma flocculosa</name>
    <dbReference type="NCBI Taxonomy" id="84751"/>
    <lineage>
        <taxon>Eukaryota</taxon>
        <taxon>Fungi</taxon>
        <taxon>Dikarya</taxon>
        <taxon>Basidiomycota</taxon>
        <taxon>Ustilaginomycotina</taxon>
        <taxon>Ustilaginomycetes</taxon>
        <taxon>Ustilaginales</taxon>
        <taxon>Ustilaginaceae</taxon>
        <taxon>Pseudozyma</taxon>
    </lineage>
</organism>
<dbReference type="Proteomes" id="UP000323386">
    <property type="component" value="Unassembled WGS sequence"/>
</dbReference>
<protein>
    <submittedName>
        <fullName evidence="1">Uncharacterized protein</fullName>
    </submittedName>
</protein>
<reference evidence="1 2" key="1">
    <citation type="submission" date="2018-03" db="EMBL/GenBank/DDBJ databases">
        <authorList>
            <person name="Guldener U."/>
        </authorList>
    </citation>
    <scope>NUCLEOTIDE SEQUENCE [LARGE SCALE GENOMIC DNA]</scope>
    <source>
        <strain evidence="1 2">DAOM196992</strain>
    </source>
</reference>
<sequence>MDAIFNVVAPTVVGAAETQEAPVNYEIRKPGQQWQDRGSFCTIA</sequence>
<name>A0A5C3EX73_9BASI</name>
<dbReference type="AlphaFoldDB" id="A0A5C3EX73"/>
<gene>
    <name evidence="1" type="ORF">PSFLO_02295</name>
</gene>
<keyword evidence="2" id="KW-1185">Reference proteome</keyword>
<evidence type="ECO:0000313" key="2">
    <source>
        <dbReference type="Proteomes" id="UP000323386"/>
    </source>
</evidence>
<dbReference type="EMBL" id="OOIP01000005">
    <property type="protein sequence ID" value="SPO36824.1"/>
    <property type="molecule type" value="Genomic_DNA"/>
</dbReference>
<accession>A0A5C3EX73</accession>
<evidence type="ECO:0000313" key="1">
    <source>
        <dbReference type="EMBL" id="SPO36824.1"/>
    </source>
</evidence>